<dbReference type="GO" id="GO:0032265">
    <property type="term" value="P:XMP salvage"/>
    <property type="evidence" value="ECO:0007669"/>
    <property type="project" value="UniProtKB-UniRule"/>
</dbReference>
<dbReference type="GO" id="GO:0005737">
    <property type="term" value="C:cytoplasm"/>
    <property type="evidence" value="ECO:0007669"/>
    <property type="project" value="UniProtKB-SubCell"/>
</dbReference>
<evidence type="ECO:0000313" key="9">
    <source>
        <dbReference type="Proteomes" id="UP000076625"/>
    </source>
</evidence>
<dbReference type="RefSeq" id="WP_066611165.1">
    <property type="nucleotide sequence ID" value="NZ_LQQU01000015.1"/>
</dbReference>
<dbReference type="Proteomes" id="UP000076625">
    <property type="component" value="Unassembled WGS sequence"/>
</dbReference>
<evidence type="ECO:0000256" key="2">
    <source>
        <dbReference type="ARBA" id="ARBA00022676"/>
    </source>
</evidence>
<comment type="catalytic activity">
    <reaction evidence="5">
        <text>XMP + diphosphate = xanthine + 5-phospho-alpha-D-ribose 1-diphosphate</text>
        <dbReference type="Rhea" id="RHEA:10800"/>
        <dbReference type="ChEBI" id="CHEBI:17712"/>
        <dbReference type="ChEBI" id="CHEBI:33019"/>
        <dbReference type="ChEBI" id="CHEBI:57464"/>
        <dbReference type="ChEBI" id="CHEBI:58017"/>
        <dbReference type="EC" id="2.4.2.22"/>
    </reaction>
</comment>
<name>A0A163CVR2_9NEIS</name>
<dbReference type="EMBL" id="LQQU01000015">
    <property type="protein sequence ID" value="KZE33287.1"/>
    <property type="molecule type" value="Genomic_DNA"/>
</dbReference>
<dbReference type="InterPro" id="IPR000836">
    <property type="entry name" value="PRTase_dom"/>
</dbReference>
<keyword evidence="2 5" id="KW-0328">Glycosyltransferase</keyword>
<proteinExistence type="inferred from homology"/>
<evidence type="ECO:0000256" key="3">
    <source>
        <dbReference type="ARBA" id="ARBA00022679"/>
    </source>
</evidence>
<feature type="binding site" evidence="5">
    <location>
        <begin position="129"/>
        <end position="133"/>
    </location>
    <ligand>
        <name>5-phospho-alpha-D-ribose 1-diphosphate</name>
        <dbReference type="ChEBI" id="CHEBI:58017"/>
    </ligand>
</feature>
<evidence type="ECO:0000256" key="6">
    <source>
        <dbReference type="NCBIfam" id="TIGR01744"/>
    </source>
</evidence>
<dbReference type="EC" id="2.4.2.22" evidence="5 6"/>
<dbReference type="InterPro" id="IPR050118">
    <property type="entry name" value="Pur/Pyrimidine_PRTase"/>
</dbReference>
<comment type="pathway">
    <text evidence="5">Purine metabolism; XMP biosynthesis via salvage pathway; XMP from xanthine: step 1/1.</text>
</comment>
<dbReference type="PANTHER" id="PTHR43864">
    <property type="entry name" value="HYPOXANTHINE/GUANINE PHOSPHORIBOSYLTRANSFERASE"/>
    <property type="match status" value="1"/>
</dbReference>
<keyword evidence="3 5" id="KW-0808">Transferase</keyword>
<dbReference type="SUPFAM" id="SSF53271">
    <property type="entry name" value="PRTase-like"/>
    <property type="match status" value="1"/>
</dbReference>
<dbReference type="Pfam" id="PF00156">
    <property type="entry name" value="Pribosyltran"/>
    <property type="match status" value="1"/>
</dbReference>
<dbReference type="PANTHER" id="PTHR43864:SF1">
    <property type="entry name" value="XANTHINE PHOSPHORIBOSYLTRANSFERASE"/>
    <property type="match status" value="1"/>
</dbReference>
<evidence type="ECO:0000259" key="7">
    <source>
        <dbReference type="Pfam" id="PF00156"/>
    </source>
</evidence>
<accession>A0A163CVR2</accession>
<dbReference type="CDD" id="cd06223">
    <property type="entry name" value="PRTases_typeI"/>
    <property type="match status" value="1"/>
</dbReference>
<comment type="function">
    <text evidence="5">Converts the preformed base xanthine, a product of nucleic acid breakdown, to xanthosine 5'-monophosphate (XMP), so it can be reused for RNA or DNA synthesis.</text>
</comment>
<dbReference type="UniPathway" id="UPA00602">
    <property type="reaction ID" value="UER00658"/>
</dbReference>
<feature type="binding site" evidence="5">
    <location>
        <position position="27"/>
    </location>
    <ligand>
        <name>xanthine</name>
        <dbReference type="ChEBI" id="CHEBI:17712"/>
    </ligand>
</feature>
<dbReference type="NCBIfam" id="TIGR01744">
    <property type="entry name" value="XPRTase"/>
    <property type="match status" value="1"/>
</dbReference>
<feature type="binding site" evidence="5">
    <location>
        <position position="157"/>
    </location>
    <ligand>
        <name>xanthine</name>
        <dbReference type="ChEBI" id="CHEBI:17712"/>
    </ligand>
</feature>
<evidence type="ECO:0000256" key="4">
    <source>
        <dbReference type="ARBA" id="ARBA00022726"/>
    </source>
</evidence>
<feature type="domain" description="Phosphoribosyltransferase" evidence="7">
    <location>
        <begin position="48"/>
        <end position="158"/>
    </location>
</feature>
<keyword evidence="4 5" id="KW-0660">Purine salvage</keyword>
<dbReference type="GO" id="GO:0006166">
    <property type="term" value="P:purine ribonucleoside salvage"/>
    <property type="evidence" value="ECO:0007669"/>
    <property type="project" value="UniProtKB-KW"/>
</dbReference>
<evidence type="ECO:0000256" key="5">
    <source>
        <dbReference type="HAMAP-Rule" id="MF_01184"/>
    </source>
</evidence>
<protein>
    <recommendedName>
        <fullName evidence="5 6">Xanthine phosphoribosyltransferase</fullName>
        <shortName evidence="5">XPRTase</shortName>
        <ecNumber evidence="5 6">2.4.2.22</ecNumber>
    </recommendedName>
</protein>
<dbReference type="STRING" id="1452487.AVW16_08985"/>
<dbReference type="AlphaFoldDB" id="A0A163CVR2"/>
<gene>
    <name evidence="5" type="primary">xpt</name>
    <name evidence="8" type="ORF">AVW16_08985</name>
</gene>
<evidence type="ECO:0000313" key="8">
    <source>
        <dbReference type="EMBL" id="KZE33287.1"/>
    </source>
</evidence>
<evidence type="ECO:0000256" key="1">
    <source>
        <dbReference type="ARBA" id="ARBA00022490"/>
    </source>
</evidence>
<keyword evidence="1 5" id="KW-0963">Cytoplasm</keyword>
<keyword evidence="9" id="KW-1185">Reference proteome</keyword>
<dbReference type="GO" id="GO:0000310">
    <property type="term" value="F:xanthine phosphoribosyltransferase activity"/>
    <property type="evidence" value="ECO:0007669"/>
    <property type="project" value="UniProtKB-UniRule"/>
</dbReference>
<dbReference type="GO" id="GO:0046110">
    <property type="term" value="P:xanthine metabolic process"/>
    <property type="evidence" value="ECO:0007669"/>
    <property type="project" value="UniProtKB-UniRule"/>
</dbReference>
<dbReference type="InterPro" id="IPR029057">
    <property type="entry name" value="PRTase-like"/>
</dbReference>
<dbReference type="OrthoDB" id="9790678at2"/>
<reference evidence="9" key="1">
    <citation type="submission" date="2016-01" db="EMBL/GenBank/DDBJ databases">
        <title>Draft genome of Chromobacterium sp. F49.</title>
        <authorList>
            <person name="Hong K.W."/>
        </authorList>
    </citation>
    <scope>NUCLEOTIDE SEQUENCE [LARGE SCALE GENOMIC DNA]</scope>
    <source>
        <strain evidence="9">CN10</strain>
    </source>
</reference>
<dbReference type="HAMAP" id="MF_01184">
    <property type="entry name" value="XPRTase"/>
    <property type="match status" value="1"/>
</dbReference>
<comment type="similarity">
    <text evidence="5">Belongs to the purine/pyrimidine phosphoribosyltransferase family. Xpt subfamily.</text>
</comment>
<organism evidence="8 9">
    <name type="scientific">Crenobacter luteus</name>
    <dbReference type="NCBI Taxonomy" id="1452487"/>
    <lineage>
        <taxon>Bacteria</taxon>
        <taxon>Pseudomonadati</taxon>
        <taxon>Pseudomonadota</taxon>
        <taxon>Betaproteobacteria</taxon>
        <taxon>Neisseriales</taxon>
        <taxon>Neisseriaceae</taxon>
        <taxon>Crenobacter</taxon>
    </lineage>
</organism>
<feature type="binding site" evidence="5">
    <location>
        <position position="20"/>
    </location>
    <ligand>
        <name>xanthine</name>
        <dbReference type="ChEBI" id="CHEBI:17712"/>
    </ligand>
</feature>
<dbReference type="NCBIfam" id="NF006671">
    <property type="entry name" value="PRK09219.1"/>
    <property type="match status" value="1"/>
</dbReference>
<dbReference type="InterPro" id="IPR010079">
    <property type="entry name" value="Xanthine_PRibTrfase"/>
</dbReference>
<comment type="subunit">
    <text evidence="5">Homodimer.</text>
</comment>
<sequence>MNELKQKILTDGRLLDGYILKVDNFLNHQLDVGLLERVGAAFAERFVGVKVDKILTIEASGIAVACMAARHFGYPPVVFAKKTQSLNMDPDAYEVDVFSYTKQTTYKVRVSRRYLSAGERVLIIDDFLANGHAARGLIDIVRQAGAEPVGLGIVIEKGFQDGRKVVEECGVRIESLAILESFDGGKVNFA</sequence>
<dbReference type="Gene3D" id="3.40.50.2020">
    <property type="match status" value="1"/>
</dbReference>
<comment type="caution">
    <text evidence="8">The sequence shown here is derived from an EMBL/GenBank/DDBJ whole genome shotgun (WGS) entry which is preliminary data.</text>
</comment>
<comment type="subcellular location">
    <subcellularLocation>
        <location evidence="5">Cytoplasm</location>
    </subcellularLocation>
</comment>